<feature type="domain" description="EXPERA" evidence="8">
    <location>
        <begin position="122"/>
        <end position="255"/>
    </location>
</feature>
<evidence type="ECO:0000313" key="10">
    <source>
        <dbReference type="Proteomes" id="UP001154282"/>
    </source>
</evidence>
<feature type="chain" id="PRO_5043740321" description="EXPERA domain-containing protein" evidence="7">
    <location>
        <begin position="23"/>
        <end position="282"/>
    </location>
</feature>
<dbReference type="Pfam" id="PF05241">
    <property type="entry name" value="EBP"/>
    <property type="match status" value="2"/>
</dbReference>
<name>A0AAV0NPB0_9ROSI</name>
<keyword evidence="4 5" id="KW-0472">Membrane</keyword>
<accession>A0AAV0NPB0</accession>
<dbReference type="Proteomes" id="UP001154282">
    <property type="component" value="Unassembled WGS sequence"/>
</dbReference>
<dbReference type="GO" id="GO:0016020">
    <property type="term" value="C:membrane"/>
    <property type="evidence" value="ECO:0007669"/>
    <property type="project" value="UniProtKB-SubCell"/>
</dbReference>
<keyword evidence="2 5" id="KW-0812">Transmembrane</keyword>
<evidence type="ECO:0000256" key="5">
    <source>
        <dbReference type="PROSITE-ProRule" id="PRU01087"/>
    </source>
</evidence>
<protein>
    <recommendedName>
        <fullName evidence="8">EXPERA domain-containing protein</fullName>
    </recommendedName>
</protein>
<evidence type="ECO:0000256" key="7">
    <source>
        <dbReference type="SAM" id="SignalP"/>
    </source>
</evidence>
<evidence type="ECO:0000256" key="6">
    <source>
        <dbReference type="SAM" id="Phobius"/>
    </source>
</evidence>
<dbReference type="PANTHER" id="PTHR31204:SF1">
    <property type="entry name" value="SIGMA INTRACELLULAR RECEPTOR 2"/>
    <property type="match status" value="1"/>
</dbReference>
<evidence type="ECO:0000256" key="4">
    <source>
        <dbReference type="ARBA" id="ARBA00023136"/>
    </source>
</evidence>
<keyword evidence="10" id="KW-1185">Reference proteome</keyword>
<feature type="domain" description="EXPERA" evidence="8">
    <location>
        <begin position="8"/>
        <end position="131"/>
    </location>
</feature>
<dbReference type="GO" id="GO:0005783">
    <property type="term" value="C:endoplasmic reticulum"/>
    <property type="evidence" value="ECO:0007669"/>
    <property type="project" value="TreeGrafter"/>
</dbReference>
<feature type="transmembrane region" description="Helical" evidence="6">
    <location>
        <begin position="117"/>
        <end position="140"/>
    </location>
</feature>
<dbReference type="AlphaFoldDB" id="A0AAV0NPB0"/>
<evidence type="ECO:0000256" key="2">
    <source>
        <dbReference type="ARBA" id="ARBA00022692"/>
    </source>
</evidence>
<evidence type="ECO:0000313" key="9">
    <source>
        <dbReference type="EMBL" id="CAI0460514.1"/>
    </source>
</evidence>
<dbReference type="InterPro" id="IPR051987">
    <property type="entry name" value="Sigma-2_receptor-like"/>
</dbReference>
<feature type="transmembrane region" description="Helical" evidence="6">
    <location>
        <begin position="240"/>
        <end position="260"/>
    </location>
</feature>
<dbReference type="PROSITE" id="PS51751">
    <property type="entry name" value="EXPERA"/>
    <property type="match status" value="2"/>
</dbReference>
<keyword evidence="7" id="KW-0732">Signal</keyword>
<keyword evidence="3 5" id="KW-1133">Transmembrane helix</keyword>
<feature type="signal peptide" evidence="7">
    <location>
        <begin position="1"/>
        <end position="22"/>
    </location>
</feature>
<gene>
    <name evidence="9" type="ORF">LITE_LOCUS34496</name>
</gene>
<sequence>MSAIVKLVDFPLFLVFFVVALAAPLLDAQTCLPASYFPEALINFKEWYRQQYGDYLFSEKPNFFVGTVWLELVFQWPLALLNLYAILSGKPWFNTSCLIYGVSITSSMKTFRSKMGAFVKVVDFLLFLVFLVVAVAVPLLGAQTCLPASYFPEALINFKEWYRHEYGDYLFSEKPNFFVGTVWLELFFQWPLALLNIYAILCGKPWFNTSCLIYGVSITSSMVVPVLSELILSGKASDELLMLYAPFLGVGVVAMLRGFVPHSAKSGSGVGKRTAFGRKKRV</sequence>
<feature type="transmembrane region" description="Helical" evidence="6">
    <location>
        <begin position="63"/>
        <end position="87"/>
    </location>
</feature>
<comment type="subcellular location">
    <subcellularLocation>
        <location evidence="1">Membrane</location>
        <topology evidence="1">Multi-pass membrane protein</topology>
    </subcellularLocation>
</comment>
<proteinExistence type="predicted"/>
<dbReference type="InterPro" id="IPR033118">
    <property type="entry name" value="EXPERA"/>
</dbReference>
<evidence type="ECO:0000259" key="8">
    <source>
        <dbReference type="PROSITE" id="PS51751"/>
    </source>
</evidence>
<evidence type="ECO:0000256" key="1">
    <source>
        <dbReference type="ARBA" id="ARBA00004141"/>
    </source>
</evidence>
<dbReference type="PANTHER" id="PTHR31204">
    <property type="entry name" value="SIGMA INTRACELLULAR RECEPTOR 2"/>
    <property type="match status" value="1"/>
</dbReference>
<comment type="caution">
    <text evidence="9">The sequence shown here is derived from an EMBL/GenBank/DDBJ whole genome shotgun (WGS) entry which is preliminary data.</text>
</comment>
<feature type="transmembrane region" description="Helical" evidence="6">
    <location>
        <begin position="211"/>
        <end position="228"/>
    </location>
</feature>
<reference evidence="9" key="1">
    <citation type="submission" date="2022-08" db="EMBL/GenBank/DDBJ databases">
        <authorList>
            <person name="Gutierrez-Valencia J."/>
        </authorList>
    </citation>
    <scope>NUCLEOTIDE SEQUENCE</scope>
</reference>
<feature type="transmembrane region" description="Helical" evidence="6">
    <location>
        <begin position="177"/>
        <end position="199"/>
    </location>
</feature>
<evidence type="ECO:0000256" key="3">
    <source>
        <dbReference type="ARBA" id="ARBA00022989"/>
    </source>
</evidence>
<dbReference type="EMBL" id="CAMGYJ010000008">
    <property type="protein sequence ID" value="CAI0460514.1"/>
    <property type="molecule type" value="Genomic_DNA"/>
</dbReference>
<organism evidence="9 10">
    <name type="scientific">Linum tenue</name>
    <dbReference type="NCBI Taxonomy" id="586396"/>
    <lineage>
        <taxon>Eukaryota</taxon>
        <taxon>Viridiplantae</taxon>
        <taxon>Streptophyta</taxon>
        <taxon>Embryophyta</taxon>
        <taxon>Tracheophyta</taxon>
        <taxon>Spermatophyta</taxon>
        <taxon>Magnoliopsida</taxon>
        <taxon>eudicotyledons</taxon>
        <taxon>Gunneridae</taxon>
        <taxon>Pentapetalae</taxon>
        <taxon>rosids</taxon>
        <taxon>fabids</taxon>
        <taxon>Malpighiales</taxon>
        <taxon>Linaceae</taxon>
        <taxon>Linum</taxon>
    </lineage>
</organism>